<reference evidence="2" key="1">
    <citation type="submission" date="2020-08" db="EMBL/GenBank/DDBJ databases">
        <title>Multicomponent nature underlies the extraordinary mechanical properties of spider dragline silk.</title>
        <authorList>
            <person name="Kono N."/>
            <person name="Nakamura H."/>
            <person name="Mori M."/>
            <person name="Yoshida Y."/>
            <person name="Ohtoshi R."/>
            <person name="Malay A.D."/>
            <person name="Moran D.A.P."/>
            <person name="Tomita M."/>
            <person name="Numata K."/>
            <person name="Arakawa K."/>
        </authorList>
    </citation>
    <scope>NUCLEOTIDE SEQUENCE</scope>
</reference>
<dbReference type="EMBL" id="BMAV01013311">
    <property type="protein sequence ID" value="GFY60853.1"/>
    <property type="molecule type" value="Genomic_DNA"/>
</dbReference>
<accession>A0A8X6XXH3</accession>
<dbReference type="OrthoDB" id="10595913at2759"/>
<proteinExistence type="predicted"/>
<organism evidence="2 3">
    <name type="scientific">Trichonephila inaurata madagascariensis</name>
    <dbReference type="NCBI Taxonomy" id="2747483"/>
    <lineage>
        <taxon>Eukaryota</taxon>
        <taxon>Metazoa</taxon>
        <taxon>Ecdysozoa</taxon>
        <taxon>Arthropoda</taxon>
        <taxon>Chelicerata</taxon>
        <taxon>Arachnida</taxon>
        <taxon>Araneae</taxon>
        <taxon>Araneomorphae</taxon>
        <taxon>Entelegynae</taxon>
        <taxon>Araneoidea</taxon>
        <taxon>Nephilidae</taxon>
        <taxon>Trichonephila</taxon>
        <taxon>Trichonephila inaurata</taxon>
    </lineage>
</organism>
<name>A0A8X6XXH3_9ARAC</name>
<gene>
    <name evidence="2" type="ORF">TNIN_53381</name>
</gene>
<dbReference type="Proteomes" id="UP000886998">
    <property type="component" value="Unassembled WGS sequence"/>
</dbReference>
<protein>
    <submittedName>
        <fullName evidence="2">Uncharacterized protein</fullName>
    </submittedName>
</protein>
<evidence type="ECO:0000313" key="3">
    <source>
        <dbReference type="Proteomes" id="UP000886998"/>
    </source>
</evidence>
<sequence>MSDSEDKSPHRRSKITEKPSEDSSSKSPSDKPEDSSAKTVDEDASKDKPVEGSSPCSYGGARPKVFLEKEEDKSRHKQSKTDEPSCSYGGARPKVYSEKKSETKKSSNVKRAVEMLESTLRKQERLVRRRREEVEKESTSEHLDLGKLPFIRFSTY</sequence>
<feature type="compositionally biased region" description="Basic and acidic residues" evidence="1">
    <location>
        <begin position="1"/>
        <end position="50"/>
    </location>
</feature>
<keyword evidence="3" id="KW-1185">Reference proteome</keyword>
<feature type="compositionally biased region" description="Basic and acidic residues" evidence="1">
    <location>
        <begin position="95"/>
        <end position="110"/>
    </location>
</feature>
<comment type="caution">
    <text evidence="2">The sequence shown here is derived from an EMBL/GenBank/DDBJ whole genome shotgun (WGS) entry which is preliminary data.</text>
</comment>
<dbReference type="AlphaFoldDB" id="A0A8X6XXH3"/>
<feature type="region of interest" description="Disordered" evidence="1">
    <location>
        <begin position="1"/>
        <end position="110"/>
    </location>
</feature>
<evidence type="ECO:0000313" key="2">
    <source>
        <dbReference type="EMBL" id="GFY60853.1"/>
    </source>
</evidence>
<feature type="compositionally biased region" description="Basic and acidic residues" evidence="1">
    <location>
        <begin position="65"/>
        <end position="83"/>
    </location>
</feature>
<evidence type="ECO:0000256" key="1">
    <source>
        <dbReference type="SAM" id="MobiDB-lite"/>
    </source>
</evidence>